<protein>
    <recommendedName>
        <fullName evidence="3">PsbP C-terminal domain-containing protein</fullName>
    </recommendedName>
</protein>
<dbReference type="Proteomes" id="UP000836788">
    <property type="component" value="Chromosome 2"/>
</dbReference>
<sequence>MERLLFVAASILSWECSCALAFRGPASTRLPSSLARRLGTRWHGPATTRLAAFLSRRDVVSCLVGSSIAVGTAAPVQADDGDLTSQLFNPDGSLKDSASIVTEAQTRTVTSTWDVSDDLLINADGTNVQTPSGTSVEWSYKVPEKWSAGTGGGDLYLDRSEGINAKACDGILVYQAPGTAKANLLSKASTIGVPQALSMAQAIPGLDKADLISGRTRKNADGLQFYEFDLGRAPKTCEDSAENLGLGFCPFDSLFLISATVLDDKLYVLVVQSDRGEWKRASSDLKRVRSSFAVGRAA</sequence>
<reference evidence="2" key="1">
    <citation type="submission" date="2022-02" db="EMBL/GenBank/DDBJ databases">
        <authorList>
            <person name="Giguere J D."/>
        </authorList>
    </citation>
    <scope>NUCLEOTIDE SEQUENCE</scope>
    <source>
        <strain evidence="2">CCAP 1055/1</strain>
    </source>
</reference>
<name>A0A8J9S6I7_PHATR</name>
<organism evidence="2">
    <name type="scientific">Phaeodactylum tricornutum</name>
    <name type="common">Diatom</name>
    <dbReference type="NCBI Taxonomy" id="2850"/>
    <lineage>
        <taxon>Eukaryota</taxon>
        <taxon>Sar</taxon>
        <taxon>Stramenopiles</taxon>
        <taxon>Ochrophyta</taxon>
        <taxon>Bacillariophyta</taxon>
        <taxon>Bacillariophyceae</taxon>
        <taxon>Bacillariophycidae</taxon>
        <taxon>Naviculales</taxon>
        <taxon>Phaeodactylaceae</taxon>
        <taxon>Phaeodactylum</taxon>
    </lineage>
</organism>
<evidence type="ECO:0008006" key="3">
    <source>
        <dbReference type="Google" id="ProtNLM"/>
    </source>
</evidence>
<feature type="chain" id="PRO_5035456264" description="PsbP C-terminal domain-containing protein" evidence="1">
    <location>
        <begin position="22"/>
        <end position="298"/>
    </location>
</feature>
<keyword evidence="1" id="KW-0732">Signal</keyword>
<dbReference type="Gene3D" id="3.40.1000.10">
    <property type="entry name" value="Mog1/PsbP, alpha/beta/alpha sandwich"/>
    <property type="match status" value="1"/>
</dbReference>
<proteinExistence type="predicted"/>
<accession>A0A8J9S6I7</accession>
<dbReference type="SUPFAM" id="SSF55724">
    <property type="entry name" value="Mog1p/PsbP-like"/>
    <property type="match status" value="1"/>
</dbReference>
<dbReference type="EMBL" id="OU594943">
    <property type="protein sequence ID" value="CAG9284599.1"/>
    <property type="molecule type" value="Genomic_DNA"/>
</dbReference>
<evidence type="ECO:0000313" key="2">
    <source>
        <dbReference type="EMBL" id="CAG9284599.1"/>
    </source>
</evidence>
<feature type="signal peptide" evidence="1">
    <location>
        <begin position="1"/>
        <end position="21"/>
    </location>
</feature>
<dbReference type="InterPro" id="IPR016123">
    <property type="entry name" value="Mog1/PsbP_a/b/a-sand"/>
</dbReference>
<evidence type="ECO:0000256" key="1">
    <source>
        <dbReference type="SAM" id="SignalP"/>
    </source>
</evidence>
<dbReference type="AlphaFoldDB" id="A0A8J9S6I7"/>
<gene>
    <name evidence="2" type="ORF">PTTT1_LOCUS26453</name>
</gene>